<proteinExistence type="predicted"/>
<organism evidence="2 3">
    <name type="scientific">Thermospira aquatica</name>
    <dbReference type="NCBI Taxonomy" id="2828656"/>
    <lineage>
        <taxon>Bacteria</taxon>
        <taxon>Pseudomonadati</taxon>
        <taxon>Spirochaetota</taxon>
        <taxon>Spirochaetia</taxon>
        <taxon>Brevinematales</taxon>
        <taxon>Thermospiraceae</taxon>
        <taxon>Thermospira</taxon>
    </lineage>
</organism>
<gene>
    <name evidence="2" type="ORF">KDW03_05475</name>
</gene>
<accession>A0AAX3BFQ2</accession>
<evidence type="ECO:0000313" key="2">
    <source>
        <dbReference type="EMBL" id="URA11247.1"/>
    </source>
</evidence>
<sequence>MKKLIFFLMLPCFLYGGEVVSVQGDVKAFLNKAWVAIKKGDKIPSGTKIMTGVKSQAEILAPSGRVTIQPMTLITYNENIDGQDSRADITLQNGSVGVKYTKPPQGKAEFRVQTPKGTASVRGTEEMVSYDAVSGMRVFVISGHVEALGRQLLQDQDLGVSQRGNIWDKVVKIQNAVGILDEVGEKDTMKRMRDRVDELLGEGLSPEDIANMLSDPQKL</sequence>
<protein>
    <submittedName>
        <fullName evidence="2">FecR domain-containing protein</fullName>
    </submittedName>
</protein>
<name>A0AAX3BFQ2_9SPIR</name>
<keyword evidence="3" id="KW-1185">Reference proteome</keyword>
<dbReference type="Proteomes" id="UP001056539">
    <property type="component" value="Chromosome"/>
</dbReference>
<dbReference type="RefSeq" id="WP_271436381.1">
    <property type="nucleotide sequence ID" value="NZ_CP073355.1"/>
</dbReference>
<dbReference type="EMBL" id="CP073355">
    <property type="protein sequence ID" value="URA11247.1"/>
    <property type="molecule type" value="Genomic_DNA"/>
</dbReference>
<dbReference type="KEGG" id="taqu:KDW03_05475"/>
<dbReference type="AlphaFoldDB" id="A0AAX3BFQ2"/>
<dbReference type="InterPro" id="IPR006860">
    <property type="entry name" value="FecR"/>
</dbReference>
<evidence type="ECO:0000259" key="1">
    <source>
        <dbReference type="Pfam" id="PF04773"/>
    </source>
</evidence>
<evidence type="ECO:0000313" key="3">
    <source>
        <dbReference type="Proteomes" id="UP001056539"/>
    </source>
</evidence>
<reference evidence="2" key="1">
    <citation type="submission" date="2021-04" db="EMBL/GenBank/DDBJ databases">
        <authorList>
            <person name="Postec A."/>
        </authorList>
    </citation>
    <scope>NUCLEOTIDE SEQUENCE</scope>
    <source>
        <strain evidence="2">F1F22</strain>
    </source>
</reference>
<dbReference type="PANTHER" id="PTHR38731:SF3">
    <property type="entry name" value="BLL6125 PROTEIN"/>
    <property type="match status" value="1"/>
</dbReference>
<dbReference type="Pfam" id="PF04773">
    <property type="entry name" value="FecR"/>
    <property type="match status" value="1"/>
</dbReference>
<dbReference type="PANTHER" id="PTHR38731">
    <property type="entry name" value="LIPL45-RELATED LIPOPROTEIN-RELATED"/>
    <property type="match status" value="1"/>
</dbReference>
<feature type="domain" description="FecR protein" evidence="1">
    <location>
        <begin position="48"/>
        <end position="146"/>
    </location>
</feature>
<reference evidence="2" key="2">
    <citation type="submission" date="2022-06" db="EMBL/GenBank/DDBJ databases">
        <title>Thermospira aquatica gen. nov., sp. nov.</title>
        <authorList>
            <person name="Ben Ali Gam Z."/>
            <person name="Labat M."/>
        </authorList>
    </citation>
    <scope>NUCLEOTIDE SEQUENCE</scope>
    <source>
        <strain evidence="2">F1F22</strain>
    </source>
</reference>
<dbReference type="Gene3D" id="2.60.120.1440">
    <property type="match status" value="1"/>
</dbReference>